<reference evidence="3 4" key="1">
    <citation type="submission" date="2023-05" db="EMBL/GenBank/DDBJ databases">
        <title>B98-5 Cell Line De Novo Hybrid Assembly: An Optical Mapping Approach.</title>
        <authorList>
            <person name="Kananen K."/>
            <person name="Auerbach J.A."/>
            <person name="Kautto E."/>
            <person name="Blachly J.S."/>
        </authorList>
    </citation>
    <scope>NUCLEOTIDE SEQUENCE [LARGE SCALE GENOMIC DNA]</scope>
    <source>
        <strain evidence="3">B95-8</strain>
        <tissue evidence="3">Cell line</tissue>
    </source>
</reference>
<evidence type="ECO:0000256" key="1">
    <source>
        <dbReference type="ARBA" id="ARBA00023054"/>
    </source>
</evidence>
<evidence type="ECO:0000313" key="4">
    <source>
        <dbReference type="Proteomes" id="UP001266305"/>
    </source>
</evidence>
<comment type="caution">
    <text evidence="3">The sequence shown here is derived from an EMBL/GenBank/DDBJ whole genome shotgun (WGS) entry which is preliminary data.</text>
</comment>
<accession>A0ABQ9UZB0</accession>
<feature type="domain" description="Golgin subfamily A conserved" evidence="2">
    <location>
        <begin position="141"/>
        <end position="201"/>
    </location>
</feature>
<sequence length="291" mass="32588">MLSQNRELKEQLVKLQSRFTKLPNKNMEITSALQSEQQGLSVDGAEEPRGSEFAVAEDQYLGHLQQYVVACQQQVATYQQLTSEKEGLYNQLLLQTQLMDHLQLQAQSKAVAKIAYQELRKTQVAFFCSAVASAEEKQALLGEYIALYQSQRAVLKEQHWEKECISRLIQDKEMKVKLLELVLQFVGYCNEWSGRFLAAAQNPADEPAPGAPAPQELRAANKQSGVPCQQHGACTRRGGEGSPCDSLTAQQIMQLLCEMQNPQECPGLGSSHCIPLLYWTDENDEVRITVI</sequence>
<keyword evidence="4" id="KW-1185">Reference proteome</keyword>
<dbReference type="PANTHER" id="PTHR10881:SF46">
    <property type="entry name" value="GOLGIN SUBFAMILY A MEMBER 2"/>
    <property type="match status" value="1"/>
</dbReference>
<dbReference type="Proteomes" id="UP001266305">
    <property type="component" value="Unassembled WGS sequence"/>
</dbReference>
<dbReference type="Pfam" id="PF19046">
    <property type="entry name" value="GM130_C"/>
    <property type="match status" value="1"/>
</dbReference>
<dbReference type="EMBL" id="JASSZA010000009">
    <property type="protein sequence ID" value="KAK2102431.1"/>
    <property type="molecule type" value="Genomic_DNA"/>
</dbReference>
<dbReference type="InterPro" id="IPR043937">
    <property type="entry name" value="GOLGA_C"/>
</dbReference>
<feature type="domain" description="Golgin subfamily A conserved" evidence="2">
    <location>
        <begin position="2"/>
        <end position="38"/>
    </location>
</feature>
<evidence type="ECO:0000313" key="3">
    <source>
        <dbReference type="EMBL" id="KAK2102431.1"/>
    </source>
</evidence>
<feature type="domain" description="Golgin subfamily A conserved" evidence="2">
    <location>
        <begin position="57"/>
        <end position="125"/>
    </location>
</feature>
<keyword evidence="1" id="KW-0175">Coiled coil</keyword>
<organism evidence="3 4">
    <name type="scientific">Saguinus oedipus</name>
    <name type="common">Cotton-top tamarin</name>
    <name type="synonym">Oedipomidas oedipus</name>
    <dbReference type="NCBI Taxonomy" id="9490"/>
    <lineage>
        <taxon>Eukaryota</taxon>
        <taxon>Metazoa</taxon>
        <taxon>Chordata</taxon>
        <taxon>Craniata</taxon>
        <taxon>Vertebrata</taxon>
        <taxon>Euteleostomi</taxon>
        <taxon>Mammalia</taxon>
        <taxon>Eutheria</taxon>
        <taxon>Euarchontoglires</taxon>
        <taxon>Primates</taxon>
        <taxon>Haplorrhini</taxon>
        <taxon>Platyrrhini</taxon>
        <taxon>Cebidae</taxon>
        <taxon>Callitrichinae</taxon>
        <taxon>Saguinus</taxon>
    </lineage>
</organism>
<gene>
    <name evidence="3" type="ORF">P7K49_020098</name>
</gene>
<dbReference type="InterPro" id="IPR024858">
    <property type="entry name" value="GOLGA"/>
</dbReference>
<proteinExistence type="predicted"/>
<dbReference type="Pfam" id="PF15070">
    <property type="entry name" value="GOLGA2L5"/>
    <property type="match status" value="3"/>
</dbReference>
<dbReference type="InterPro" id="IPR043976">
    <property type="entry name" value="GOLGA_cons_dom"/>
</dbReference>
<name>A0ABQ9UZB0_SAGOE</name>
<protein>
    <recommendedName>
        <fullName evidence="2">Golgin subfamily A conserved domain-containing protein</fullName>
    </recommendedName>
</protein>
<dbReference type="PANTHER" id="PTHR10881">
    <property type="entry name" value="GOLGIN SUBFAMILY A MEMBER-RELATED"/>
    <property type="match status" value="1"/>
</dbReference>
<evidence type="ECO:0000259" key="2">
    <source>
        <dbReference type="Pfam" id="PF15070"/>
    </source>
</evidence>